<protein>
    <recommendedName>
        <fullName evidence="6">Eukaryotic elongation factor 2 kinase</fullName>
        <ecNumber evidence="6">2.7.11.20</ecNumber>
    </recommendedName>
</protein>
<evidence type="ECO:0000259" key="8">
    <source>
        <dbReference type="PROSITE" id="PS51158"/>
    </source>
</evidence>
<keyword evidence="1 6" id="KW-0723">Serine/threonine-protein kinase</keyword>
<accession>A0ABM0MEK0</accession>
<feature type="compositionally biased region" description="Acidic residues" evidence="7">
    <location>
        <begin position="15"/>
        <end position="26"/>
    </location>
</feature>
<proteinExistence type="inferred from homology"/>
<sequence length="729" mass="83127">MSDIRFANQMRAGSMDEEEEEEEDEFDNFDLLPLLTEIHIEDEENHNTDEEIDDNDNDIHKSVRFGSSPVSFQSNHNRSLHPNLKISMPMAIHGRPQPVRVQNEFRSSSCPGPIRITPRTSPMTKKWRMAFFKIKSGSWEDPWAKFNLEDLETEVATRHRYSAVKKTWVVDEVCVKMDNMCFAAGAMRKCFRMKKLSNFAKNNNWKNASNYVAKHYIEYVDRDVYFEDVKLQMDAKLWGEEYNRHNPPKKVDIFQMSVLELSNRPDKPLYHLEHLIEGKYTKYNSNSGFVGDDTIRCTPQAFSHFTFERSGHQLIVVDIQGVGDLYTDPQIHTSKGTEYNEGNLGPKGMALFFHSHACNRICKSLKLTPFDTSENEKVVQQSLVRLQNSAATMVRGSEEQCVSPRVSGNIDMTGYITRQRTLSMNSTDSYDSRSPDNILSPISPMSPGSPDDIEMYSPPPSPFSFTPRRMRHDSDSGTLTQEEEKRAFYANQMHRPSCVDIEMQLRQLMNLRKKTGGSILGQVHLEIAKYHQNGRFSKSLTDDRDLESALFHLNQSANCGVLEGIIAVSHIYLQLPNDVLPEVTVKQSEENTNVGMDYMEMAAEAGDRECMIYLAKAYESGDGLGTNRERSWKEAVQWYESAVTMAEEDESGEYNATMDNPNHLLQAKLAEMFREGGFELEKDPQKAGDLYNEAAEAAMAAMKGRLANKYYMLAEECYGEISDDDAEGE</sequence>
<dbReference type="InterPro" id="IPR051852">
    <property type="entry name" value="Alpha-type_PK"/>
</dbReference>
<dbReference type="PANTHER" id="PTHR45992:SF2">
    <property type="entry name" value="EUKARYOTIC ELONGATION FACTOR 2 KINASE"/>
    <property type="match status" value="1"/>
</dbReference>
<feature type="compositionally biased region" description="Acidic residues" evidence="7">
    <location>
        <begin position="43"/>
        <end position="56"/>
    </location>
</feature>
<dbReference type="InterPro" id="IPR047588">
    <property type="entry name" value="eEF2K_a_kinase_dom"/>
</dbReference>
<keyword evidence="5 6" id="KW-0067">ATP-binding</keyword>
<feature type="region of interest" description="Disordered" evidence="7">
    <location>
        <begin position="43"/>
        <end position="79"/>
    </location>
</feature>
<dbReference type="PROSITE" id="PS51158">
    <property type="entry name" value="ALPHA_KINASE"/>
    <property type="match status" value="1"/>
</dbReference>
<dbReference type="Gene3D" id="3.30.200.20">
    <property type="entry name" value="Phosphorylase Kinase, domain 1"/>
    <property type="match status" value="2"/>
</dbReference>
<dbReference type="EC" id="2.7.11.20" evidence="6"/>
<keyword evidence="6" id="KW-0112">Calmodulin-binding</keyword>
<dbReference type="Gene3D" id="3.20.200.10">
    <property type="entry name" value="MHCK/EF2 kinase"/>
    <property type="match status" value="1"/>
</dbReference>
<evidence type="ECO:0000256" key="3">
    <source>
        <dbReference type="ARBA" id="ARBA00022741"/>
    </source>
</evidence>
<dbReference type="InterPro" id="IPR006597">
    <property type="entry name" value="Sel1-like"/>
</dbReference>
<dbReference type="Proteomes" id="UP000694865">
    <property type="component" value="Unplaced"/>
</dbReference>
<dbReference type="InterPro" id="IPR004166">
    <property type="entry name" value="a-kinase_dom"/>
</dbReference>
<dbReference type="Pfam" id="PF08238">
    <property type="entry name" value="Sel1"/>
    <property type="match status" value="3"/>
</dbReference>
<dbReference type="InterPro" id="IPR011990">
    <property type="entry name" value="TPR-like_helical_dom_sf"/>
</dbReference>
<reference evidence="10" key="1">
    <citation type="submission" date="2025-08" db="UniProtKB">
        <authorList>
            <consortium name="RefSeq"/>
        </authorList>
    </citation>
    <scope>IDENTIFICATION</scope>
    <source>
        <tissue evidence="10">Testes</tissue>
    </source>
</reference>
<dbReference type="GeneID" id="100376880"/>
<dbReference type="SMART" id="SM00671">
    <property type="entry name" value="SEL1"/>
    <property type="match status" value="3"/>
</dbReference>
<evidence type="ECO:0000313" key="10">
    <source>
        <dbReference type="RefSeq" id="XP_006818441.1"/>
    </source>
</evidence>
<evidence type="ECO:0000313" key="9">
    <source>
        <dbReference type="Proteomes" id="UP000694865"/>
    </source>
</evidence>
<feature type="region of interest" description="Disordered" evidence="7">
    <location>
        <begin position="1"/>
        <end position="26"/>
    </location>
</feature>
<keyword evidence="2 6" id="KW-0808">Transferase</keyword>
<comment type="similarity">
    <text evidence="6">Belongs to the protein kinase superfamily. Alpha-type protein kinase family.</text>
</comment>
<evidence type="ECO:0000256" key="7">
    <source>
        <dbReference type="SAM" id="MobiDB-lite"/>
    </source>
</evidence>
<evidence type="ECO:0000256" key="6">
    <source>
        <dbReference type="PIRNR" id="PIRNR038139"/>
    </source>
</evidence>
<dbReference type="PANTHER" id="PTHR45992">
    <property type="entry name" value="EUKARYOTIC ELONGATION FACTOR 2 KINASE-RELATED"/>
    <property type="match status" value="1"/>
</dbReference>
<feature type="domain" description="Alpha-type protein kinase" evidence="8">
    <location>
        <begin position="160"/>
        <end position="370"/>
    </location>
</feature>
<dbReference type="Pfam" id="PF02816">
    <property type="entry name" value="Alpha_kinase"/>
    <property type="match status" value="1"/>
</dbReference>
<dbReference type="PIRSF" id="PIRSF038139">
    <property type="entry name" value="Elongation_factor_2_kinase"/>
    <property type="match status" value="1"/>
</dbReference>
<evidence type="ECO:0000256" key="4">
    <source>
        <dbReference type="ARBA" id="ARBA00022777"/>
    </source>
</evidence>
<dbReference type="InterPro" id="IPR017400">
    <property type="entry name" value="eEF-2K"/>
</dbReference>
<name>A0ABM0MEK0_SACKO</name>
<comment type="catalytic activity">
    <reaction evidence="6">
        <text>[translation elongation factor 2] + ATP = [translation elongation factor 2]-phosphate + ADP + H(+)</text>
        <dbReference type="Rhea" id="RHEA:21436"/>
        <dbReference type="Rhea" id="RHEA-COMP:11268"/>
        <dbReference type="Rhea" id="RHEA-COMP:11269"/>
        <dbReference type="ChEBI" id="CHEBI:15378"/>
        <dbReference type="ChEBI" id="CHEBI:30616"/>
        <dbReference type="ChEBI" id="CHEBI:43176"/>
        <dbReference type="ChEBI" id="CHEBI:68546"/>
        <dbReference type="ChEBI" id="CHEBI:456216"/>
        <dbReference type="EC" id="2.7.11.20"/>
    </reaction>
</comment>
<dbReference type="Gene3D" id="1.25.40.10">
    <property type="entry name" value="Tetratricopeptide repeat domain"/>
    <property type="match status" value="1"/>
</dbReference>
<feature type="region of interest" description="Disordered" evidence="7">
    <location>
        <begin position="423"/>
        <end position="442"/>
    </location>
</feature>
<comment type="activity regulation">
    <text evidence="6">Undergoes calcium/calmodulin-dependent intramolecular autophosphorylation, and this results in it becoming partially calcium/calmodulin-independent.</text>
</comment>
<evidence type="ECO:0000256" key="1">
    <source>
        <dbReference type="ARBA" id="ARBA00022527"/>
    </source>
</evidence>
<keyword evidence="9" id="KW-1185">Reference proteome</keyword>
<evidence type="ECO:0000256" key="5">
    <source>
        <dbReference type="ARBA" id="ARBA00022840"/>
    </source>
</evidence>
<dbReference type="CDD" id="cd16967">
    <property type="entry name" value="Alpha_kinase_eEF2K"/>
    <property type="match status" value="1"/>
</dbReference>
<gene>
    <name evidence="10" type="primary">LOC100376880</name>
</gene>
<keyword evidence="4 6" id="KW-0418">Kinase</keyword>
<dbReference type="InterPro" id="IPR011009">
    <property type="entry name" value="Kinase-like_dom_sf"/>
</dbReference>
<evidence type="ECO:0000256" key="2">
    <source>
        <dbReference type="ARBA" id="ARBA00022679"/>
    </source>
</evidence>
<keyword evidence="6" id="KW-0106">Calcium</keyword>
<dbReference type="RefSeq" id="XP_006818441.1">
    <property type="nucleotide sequence ID" value="XM_006818378.1"/>
</dbReference>
<dbReference type="SUPFAM" id="SSF81901">
    <property type="entry name" value="HCP-like"/>
    <property type="match status" value="1"/>
</dbReference>
<comment type="subunit">
    <text evidence="6">Monomer or homodimer.</text>
</comment>
<organism evidence="9 10">
    <name type="scientific">Saccoglossus kowalevskii</name>
    <name type="common">Acorn worm</name>
    <dbReference type="NCBI Taxonomy" id="10224"/>
    <lineage>
        <taxon>Eukaryota</taxon>
        <taxon>Metazoa</taxon>
        <taxon>Hemichordata</taxon>
        <taxon>Enteropneusta</taxon>
        <taxon>Harrimaniidae</taxon>
        <taxon>Saccoglossus</taxon>
    </lineage>
</organism>
<dbReference type="SUPFAM" id="SSF56112">
    <property type="entry name" value="Protein kinase-like (PK-like)"/>
    <property type="match status" value="1"/>
</dbReference>
<keyword evidence="3 6" id="KW-0547">Nucleotide-binding</keyword>
<dbReference type="SMART" id="SM00811">
    <property type="entry name" value="Alpha_kinase"/>
    <property type="match status" value="1"/>
</dbReference>
<feature type="compositionally biased region" description="Polar residues" evidence="7">
    <location>
        <begin position="68"/>
        <end position="77"/>
    </location>
</feature>